<dbReference type="PROSITE" id="PS50879">
    <property type="entry name" value="RNASE_H_1"/>
    <property type="match status" value="1"/>
</dbReference>
<dbReference type="InterPro" id="IPR050092">
    <property type="entry name" value="RNase_H"/>
</dbReference>
<gene>
    <name evidence="9" type="ORF">J3D65DRAFT_453270</name>
</gene>
<reference evidence="9 10" key="1">
    <citation type="submission" date="2024-04" db="EMBL/GenBank/DDBJ databases">
        <title>Phyllosticta paracitricarpa is synonymous to the EU quarantine fungus P. citricarpa based on phylogenomic analyses.</title>
        <authorList>
            <consortium name="Lawrence Berkeley National Laboratory"/>
            <person name="Van ingen-buijs V.A."/>
            <person name="Van westerhoven A.C."/>
            <person name="Haridas S."/>
            <person name="Skiadas P."/>
            <person name="Martin F."/>
            <person name="Groenewald J.Z."/>
            <person name="Crous P.W."/>
            <person name="Seidl M.F."/>
        </authorList>
    </citation>
    <scope>NUCLEOTIDE SEQUENCE [LARGE SCALE GENOMIC DNA]</scope>
    <source>
        <strain evidence="9 10">CPC 17464</strain>
    </source>
</reference>
<evidence type="ECO:0000256" key="7">
    <source>
        <dbReference type="ARBA" id="ARBA00022801"/>
    </source>
</evidence>
<accession>A0ABR1LES7</accession>
<dbReference type="PANTHER" id="PTHR10642:SF26">
    <property type="entry name" value="RIBONUCLEASE H1"/>
    <property type="match status" value="1"/>
</dbReference>
<dbReference type="Proteomes" id="UP001360953">
    <property type="component" value="Unassembled WGS sequence"/>
</dbReference>
<evidence type="ECO:0000256" key="4">
    <source>
        <dbReference type="ARBA" id="ARBA00022722"/>
    </source>
</evidence>
<dbReference type="InterPro" id="IPR036397">
    <property type="entry name" value="RNaseH_sf"/>
</dbReference>
<evidence type="ECO:0000256" key="1">
    <source>
        <dbReference type="ARBA" id="ARBA00000077"/>
    </source>
</evidence>
<evidence type="ECO:0000256" key="3">
    <source>
        <dbReference type="ARBA" id="ARBA00012180"/>
    </source>
</evidence>
<dbReference type="InterPro" id="IPR012337">
    <property type="entry name" value="RNaseH-like_sf"/>
</dbReference>
<organism evidence="9 10">
    <name type="scientific">Phyllosticta citribraziliensis</name>
    <dbReference type="NCBI Taxonomy" id="989973"/>
    <lineage>
        <taxon>Eukaryota</taxon>
        <taxon>Fungi</taxon>
        <taxon>Dikarya</taxon>
        <taxon>Ascomycota</taxon>
        <taxon>Pezizomycotina</taxon>
        <taxon>Dothideomycetes</taxon>
        <taxon>Dothideomycetes incertae sedis</taxon>
        <taxon>Botryosphaeriales</taxon>
        <taxon>Phyllostictaceae</taxon>
        <taxon>Phyllosticta</taxon>
    </lineage>
</organism>
<comment type="catalytic activity">
    <reaction evidence="1">
        <text>Endonucleolytic cleavage to 5'-phosphomonoester.</text>
        <dbReference type="EC" id="3.1.26.4"/>
    </reaction>
</comment>
<dbReference type="Gene3D" id="3.30.420.10">
    <property type="entry name" value="Ribonuclease H-like superfamily/Ribonuclease H"/>
    <property type="match status" value="1"/>
</dbReference>
<dbReference type="PANTHER" id="PTHR10642">
    <property type="entry name" value="RIBONUCLEASE H1"/>
    <property type="match status" value="1"/>
</dbReference>
<evidence type="ECO:0000256" key="6">
    <source>
        <dbReference type="ARBA" id="ARBA00022759"/>
    </source>
</evidence>
<comment type="similarity">
    <text evidence="2">Belongs to the RNase H family.</text>
</comment>
<dbReference type="Pfam" id="PF00075">
    <property type="entry name" value="RNase_H"/>
    <property type="match status" value="1"/>
</dbReference>
<protein>
    <recommendedName>
        <fullName evidence="3">ribonuclease H</fullName>
        <ecNumber evidence="3">3.1.26.4</ecNumber>
    </recommendedName>
</protein>
<evidence type="ECO:0000313" key="10">
    <source>
        <dbReference type="Proteomes" id="UP001360953"/>
    </source>
</evidence>
<sequence length="185" mass="21330">MSEMPRGTWIRKRALKLSNRYDWSYDEMFLLCQECERFFLQSPAERYFSHEVPVVFTDGACLSNGNEGAKAGWGVAIGTHRSDQFDSSFSGNERRTNQRAELLGVNGGMHWGIYKIRAETPTDQCWVDAQFNALVIATDSEYAVKGLTEWLPEWKENNFRTSTGRRPQNESIFRNLDNELTRKEG</sequence>
<keyword evidence="4" id="KW-0540">Nuclease</keyword>
<comment type="caution">
    <text evidence="9">The sequence shown here is derived from an EMBL/GenBank/DDBJ whole genome shotgun (WGS) entry which is preliminary data.</text>
</comment>
<evidence type="ECO:0000313" key="9">
    <source>
        <dbReference type="EMBL" id="KAK7533736.1"/>
    </source>
</evidence>
<keyword evidence="7" id="KW-0378">Hydrolase</keyword>
<dbReference type="RefSeq" id="XP_066652775.1">
    <property type="nucleotide sequence ID" value="XM_066796367.1"/>
</dbReference>
<dbReference type="GeneID" id="92029273"/>
<evidence type="ECO:0000259" key="8">
    <source>
        <dbReference type="PROSITE" id="PS50879"/>
    </source>
</evidence>
<name>A0ABR1LES7_9PEZI</name>
<evidence type="ECO:0000256" key="2">
    <source>
        <dbReference type="ARBA" id="ARBA00005300"/>
    </source>
</evidence>
<proteinExistence type="inferred from homology"/>
<dbReference type="EMBL" id="JBBPEH010000009">
    <property type="protein sequence ID" value="KAK7533736.1"/>
    <property type="molecule type" value="Genomic_DNA"/>
</dbReference>
<keyword evidence="5" id="KW-0479">Metal-binding</keyword>
<dbReference type="InterPro" id="IPR002156">
    <property type="entry name" value="RNaseH_domain"/>
</dbReference>
<evidence type="ECO:0000256" key="5">
    <source>
        <dbReference type="ARBA" id="ARBA00022723"/>
    </source>
</evidence>
<keyword evidence="10" id="KW-1185">Reference proteome</keyword>
<dbReference type="SUPFAM" id="SSF53098">
    <property type="entry name" value="Ribonuclease H-like"/>
    <property type="match status" value="1"/>
</dbReference>
<feature type="domain" description="RNase H type-1" evidence="8">
    <location>
        <begin position="49"/>
        <end position="185"/>
    </location>
</feature>
<dbReference type="EC" id="3.1.26.4" evidence="3"/>
<keyword evidence="6" id="KW-0255">Endonuclease</keyword>